<protein>
    <submittedName>
        <fullName evidence="3">Uncharacterized protein</fullName>
    </submittedName>
</protein>
<proteinExistence type="predicted"/>
<dbReference type="EMBL" id="BPVZ01000398">
    <property type="protein sequence ID" value="GKV50813.1"/>
    <property type="molecule type" value="Genomic_DNA"/>
</dbReference>
<comment type="caution">
    <text evidence="3">The sequence shown here is derived from an EMBL/GenBank/DDBJ whole genome shotgun (WGS) entry which is preliminary data.</text>
</comment>
<sequence>MLLSLCSSILCILELWYKGKTERVTWSWKWIIGKVPWPYPNKPFFSFWDKVGLTSAVVQLILATINYVFVVQQIGQVTICVFPIVFGLVGSFPKIYDGQHKTEGDGNVDEEDEVALINQTQTESEEEKSVLIKNQSHRMNQEEHPKAEGSVVQYDKTTHPNLRQRARKASVPKEIEEPSWVNGAKRCSNELETVKKSLNELSERACKLMNRNETVLIVKKYSATPKKERIERRLTFWDPDDLKEFKRVQSLLDNIQNEIKSEEMKFVEIKEANENMLEVELNKLKRFSTMGESDQYSLAEESLDELKKKKWAALAKKSLDEIKKGEQSLDEVKKKVVSFSEKIASLQKAVALKTPPPPPPLAAKILIPH</sequence>
<feature type="coiled-coil region" evidence="1">
    <location>
        <begin position="315"/>
        <end position="349"/>
    </location>
</feature>
<gene>
    <name evidence="3" type="ORF">SLEP1_g57504</name>
</gene>
<dbReference type="AlphaFoldDB" id="A0AAV5MLG1"/>
<evidence type="ECO:0000313" key="4">
    <source>
        <dbReference type="Proteomes" id="UP001054252"/>
    </source>
</evidence>
<organism evidence="3 4">
    <name type="scientific">Rubroshorea leprosula</name>
    <dbReference type="NCBI Taxonomy" id="152421"/>
    <lineage>
        <taxon>Eukaryota</taxon>
        <taxon>Viridiplantae</taxon>
        <taxon>Streptophyta</taxon>
        <taxon>Embryophyta</taxon>
        <taxon>Tracheophyta</taxon>
        <taxon>Spermatophyta</taxon>
        <taxon>Magnoliopsida</taxon>
        <taxon>eudicotyledons</taxon>
        <taxon>Gunneridae</taxon>
        <taxon>Pentapetalae</taxon>
        <taxon>rosids</taxon>
        <taxon>malvids</taxon>
        <taxon>Malvales</taxon>
        <taxon>Dipterocarpaceae</taxon>
        <taxon>Rubroshorea</taxon>
    </lineage>
</organism>
<feature type="signal peptide" evidence="2">
    <location>
        <begin position="1"/>
        <end position="21"/>
    </location>
</feature>
<dbReference type="Proteomes" id="UP001054252">
    <property type="component" value="Unassembled WGS sequence"/>
</dbReference>
<dbReference type="PANTHER" id="PTHR48473:SF1">
    <property type="entry name" value="TIR DOMAIN-CONTAINING PROTEIN"/>
    <property type="match status" value="1"/>
</dbReference>
<evidence type="ECO:0000256" key="2">
    <source>
        <dbReference type="SAM" id="SignalP"/>
    </source>
</evidence>
<keyword evidence="4" id="KW-1185">Reference proteome</keyword>
<keyword evidence="2" id="KW-0732">Signal</keyword>
<evidence type="ECO:0000256" key="1">
    <source>
        <dbReference type="SAM" id="Coils"/>
    </source>
</evidence>
<feature type="coiled-coil region" evidence="1">
    <location>
        <begin position="245"/>
        <end position="272"/>
    </location>
</feature>
<feature type="chain" id="PRO_5043450571" evidence="2">
    <location>
        <begin position="22"/>
        <end position="369"/>
    </location>
</feature>
<keyword evidence="1" id="KW-0175">Coiled coil</keyword>
<reference evidence="3 4" key="1">
    <citation type="journal article" date="2021" name="Commun. Biol.">
        <title>The genome of Shorea leprosula (Dipterocarpaceae) highlights the ecological relevance of drought in aseasonal tropical rainforests.</title>
        <authorList>
            <person name="Ng K.K.S."/>
            <person name="Kobayashi M.J."/>
            <person name="Fawcett J.A."/>
            <person name="Hatakeyama M."/>
            <person name="Paape T."/>
            <person name="Ng C.H."/>
            <person name="Ang C.C."/>
            <person name="Tnah L.H."/>
            <person name="Lee C.T."/>
            <person name="Nishiyama T."/>
            <person name="Sese J."/>
            <person name="O'Brien M.J."/>
            <person name="Copetti D."/>
            <person name="Mohd Noor M.I."/>
            <person name="Ong R.C."/>
            <person name="Putra M."/>
            <person name="Sireger I.Z."/>
            <person name="Indrioko S."/>
            <person name="Kosugi Y."/>
            <person name="Izuno A."/>
            <person name="Isagi Y."/>
            <person name="Lee S.L."/>
            <person name="Shimizu K.K."/>
        </authorList>
    </citation>
    <scope>NUCLEOTIDE SEQUENCE [LARGE SCALE GENOMIC DNA]</scope>
    <source>
        <strain evidence="3">214</strain>
    </source>
</reference>
<name>A0AAV5MLG1_9ROSI</name>
<accession>A0AAV5MLG1</accession>
<dbReference type="PANTHER" id="PTHR48473">
    <property type="entry name" value="TIR DOMAIN-CONTAINING PROTEIN"/>
    <property type="match status" value="1"/>
</dbReference>
<evidence type="ECO:0000313" key="3">
    <source>
        <dbReference type="EMBL" id="GKV50813.1"/>
    </source>
</evidence>